<feature type="compositionally biased region" description="Low complexity" evidence="1">
    <location>
        <begin position="59"/>
        <end position="74"/>
    </location>
</feature>
<sequence>MFFSVKSVNMHCGCDKLTIDVEKAVVTAEGDIEKAEESLTRQKEEQSTASVKAEDVSDNASVSRAASVQASQNRVAQLQPNSGMYTAGREEDRKSLGYLRGSSYVNGESGNERVDRIHTELQWLKMQQNAALEEKKRMLNQQTQLPRPRAQGGQFKRLQPKEPVMAMQQQQQRSQLPVSTMNSSFTVSTAAGGGSDWYPANRSEAAQSNGYLPTRTLPPSDLNSNLTYQQLQYQQYQGQGNNGHRMVGGSAPHAVAPAASLGLFSGYGSTASSGVDWNTDGSVGYSDYNNIDWSLDRGLACPRPNQQQYVAAASPYEANMNGRTRSMGMGMGVQEAALVGNGREWTSPFEGNDLKKHTGSWEPYEEQKERKKTMNGTKTGYSRHHHVECYLEQNPHHWSPIHTVVVKEIENMNKLKMALYSNHTITFQEYSERNIRRTEQALAIKKILEDLHIDYSLLPQHVHLTKSDKN</sequence>
<proteinExistence type="predicted"/>
<feature type="compositionally biased region" description="Polar residues" evidence="1">
    <location>
        <begin position="75"/>
        <end position="84"/>
    </location>
</feature>
<organism evidence="2 3">
    <name type="scientific">Brassica cretica</name>
    <name type="common">Mustard</name>
    <dbReference type="NCBI Taxonomy" id="69181"/>
    <lineage>
        <taxon>Eukaryota</taxon>
        <taxon>Viridiplantae</taxon>
        <taxon>Streptophyta</taxon>
        <taxon>Embryophyta</taxon>
        <taxon>Tracheophyta</taxon>
        <taxon>Spermatophyta</taxon>
        <taxon>Magnoliopsida</taxon>
        <taxon>eudicotyledons</taxon>
        <taxon>Gunneridae</taxon>
        <taxon>Pentapetalae</taxon>
        <taxon>rosids</taxon>
        <taxon>malvids</taxon>
        <taxon>Brassicales</taxon>
        <taxon>Brassicaceae</taxon>
        <taxon>Brassiceae</taxon>
        <taxon>Brassica</taxon>
    </lineage>
</organism>
<dbReference type="EMBL" id="QGKV02000832">
    <property type="protein sequence ID" value="KAF3546089.1"/>
    <property type="molecule type" value="Genomic_DNA"/>
</dbReference>
<evidence type="ECO:0000313" key="3">
    <source>
        <dbReference type="Proteomes" id="UP000266723"/>
    </source>
</evidence>
<feature type="region of interest" description="Disordered" evidence="1">
    <location>
        <begin position="33"/>
        <end position="90"/>
    </location>
</feature>
<feature type="compositionally biased region" description="Basic and acidic residues" evidence="1">
    <location>
        <begin position="33"/>
        <end position="46"/>
    </location>
</feature>
<evidence type="ECO:0000256" key="1">
    <source>
        <dbReference type="SAM" id="MobiDB-lite"/>
    </source>
</evidence>
<dbReference type="Proteomes" id="UP000266723">
    <property type="component" value="Unassembled WGS sequence"/>
</dbReference>
<dbReference type="PANTHER" id="PTHR35294:SF3">
    <property type="entry name" value="UBA DOMAIN-CONTAINING PROTEIN"/>
    <property type="match status" value="1"/>
</dbReference>
<name>A0ABQ7C3D8_BRACR</name>
<protein>
    <submittedName>
        <fullName evidence="2">Uncharacterized protein</fullName>
    </submittedName>
</protein>
<accession>A0ABQ7C3D8</accession>
<gene>
    <name evidence="2" type="ORF">DY000_02000497</name>
</gene>
<dbReference type="PANTHER" id="PTHR35294">
    <property type="entry name" value="UBIQUITIN-ASSOCIATED/TRANSLATION ELONGATION FACTOR EF1B PROTEIN"/>
    <property type="match status" value="1"/>
</dbReference>
<keyword evidence="3" id="KW-1185">Reference proteome</keyword>
<evidence type="ECO:0000313" key="2">
    <source>
        <dbReference type="EMBL" id="KAF3546089.1"/>
    </source>
</evidence>
<reference evidence="2 3" key="1">
    <citation type="journal article" date="2020" name="BMC Genomics">
        <title>Intraspecific diversification of the crop wild relative Brassica cretica Lam. using demographic model selection.</title>
        <authorList>
            <person name="Kioukis A."/>
            <person name="Michalopoulou V.A."/>
            <person name="Briers L."/>
            <person name="Pirintsos S."/>
            <person name="Studholme D.J."/>
            <person name="Pavlidis P."/>
            <person name="Sarris P.F."/>
        </authorList>
    </citation>
    <scope>NUCLEOTIDE SEQUENCE [LARGE SCALE GENOMIC DNA]</scope>
    <source>
        <strain evidence="3">cv. PFS-1207/04</strain>
    </source>
</reference>
<comment type="caution">
    <text evidence="2">The sequence shown here is derived from an EMBL/GenBank/DDBJ whole genome shotgun (WGS) entry which is preliminary data.</text>
</comment>
<feature type="region of interest" description="Disordered" evidence="1">
    <location>
        <begin position="348"/>
        <end position="380"/>
    </location>
</feature>